<protein>
    <recommendedName>
        <fullName evidence="11 12">DNA repair protein RadA</fullName>
    </recommendedName>
</protein>
<evidence type="ECO:0000259" key="14">
    <source>
        <dbReference type="PROSITE" id="PS50162"/>
    </source>
</evidence>
<accession>A0A1F6GBP0</accession>
<dbReference type="GO" id="GO:0016787">
    <property type="term" value="F:hydrolase activity"/>
    <property type="evidence" value="ECO:0007669"/>
    <property type="project" value="UniProtKB-KW"/>
</dbReference>
<evidence type="ECO:0000256" key="9">
    <source>
        <dbReference type="ARBA" id="ARBA00023125"/>
    </source>
</evidence>
<keyword evidence="10 11" id="KW-0234">DNA repair</keyword>
<dbReference type="InterPro" id="IPR020568">
    <property type="entry name" value="Ribosomal_Su5_D2-typ_SF"/>
</dbReference>
<feature type="domain" description="RecA family profile 1" evidence="14">
    <location>
        <begin position="67"/>
        <end position="216"/>
    </location>
</feature>
<dbReference type="InterPro" id="IPR020588">
    <property type="entry name" value="RecA_ATP-bd"/>
</dbReference>
<dbReference type="InterPro" id="IPR004504">
    <property type="entry name" value="DNA_repair_RadA"/>
</dbReference>
<keyword evidence="3 11" id="KW-0227">DNA damage</keyword>
<evidence type="ECO:0000256" key="2">
    <source>
        <dbReference type="ARBA" id="ARBA00022741"/>
    </source>
</evidence>
<dbReference type="AlphaFoldDB" id="A0A1F6GBP0"/>
<keyword evidence="8 11" id="KW-0346">Stress response</keyword>
<dbReference type="FunFam" id="3.40.50.300:FF:000050">
    <property type="entry name" value="DNA repair protein RadA"/>
    <property type="match status" value="1"/>
</dbReference>
<evidence type="ECO:0000313" key="16">
    <source>
        <dbReference type="Proteomes" id="UP000178449"/>
    </source>
</evidence>
<dbReference type="InterPro" id="IPR027417">
    <property type="entry name" value="P-loop_NTPase"/>
</dbReference>
<dbReference type="PANTHER" id="PTHR32472">
    <property type="entry name" value="DNA REPAIR PROTEIN RADA"/>
    <property type="match status" value="1"/>
</dbReference>
<reference evidence="15 16" key="1">
    <citation type="journal article" date="2016" name="Nat. Commun.">
        <title>Thousands of microbial genomes shed light on interconnected biogeochemical processes in an aquifer system.</title>
        <authorList>
            <person name="Anantharaman K."/>
            <person name="Brown C.T."/>
            <person name="Hug L.A."/>
            <person name="Sharon I."/>
            <person name="Castelle C.J."/>
            <person name="Probst A.J."/>
            <person name="Thomas B.C."/>
            <person name="Singh A."/>
            <person name="Wilkins M.J."/>
            <person name="Karaoz U."/>
            <person name="Brodie E.L."/>
            <person name="Williams K.H."/>
            <person name="Hubbard S.S."/>
            <person name="Banfield J.F."/>
        </authorList>
    </citation>
    <scope>NUCLEOTIDE SEQUENCE [LARGE SCALE GENOMIC DNA]</scope>
</reference>
<dbReference type="InterPro" id="IPR014721">
    <property type="entry name" value="Ribsml_uS5_D2-typ_fold_subgr"/>
</dbReference>
<evidence type="ECO:0000256" key="10">
    <source>
        <dbReference type="ARBA" id="ARBA00023204"/>
    </source>
</evidence>
<dbReference type="Gene3D" id="3.40.50.300">
    <property type="entry name" value="P-loop containing nucleotide triphosphate hydrolases"/>
    <property type="match status" value="1"/>
</dbReference>
<keyword evidence="1 11" id="KW-0479">Metal-binding</keyword>
<keyword evidence="2 11" id="KW-0547">Nucleotide-binding</keyword>
<dbReference type="SUPFAM" id="SSF52540">
    <property type="entry name" value="P-loop containing nucleoside triphosphate hydrolases"/>
    <property type="match status" value="1"/>
</dbReference>
<evidence type="ECO:0000256" key="5">
    <source>
        <dbReference type="ARBA" id="ARBA00022801"/>
    </source>
</evidence>
<dbReference type="EMBL" id="MFNE01000021">
    <property type="protein sequence ID" value="OGG95518.1"/>
    <property type="molecule type" value="Genomic_DNA"/>
</dbReference>
<dbReference type="Proteomes" id="UP000178449">
    <property type="component" value="Unassembled WGS sequence"/>
</dbReference>
<evidence type="ECO:0000256" key="11">
    <source>
        <dbReference type="HAMAP-Rule" id="MF_01498"/>
    </source>
</evidence>
<keyword evidence="4 13" id="KW-0863">Zinc-finger</keyword>
<dbReference type="Pfam" id="PF13481">
    <property type="entry name" value="AAA_25"/>
    <property type="match status" value="1"/>
</dbReference>
<dbReference type="Pfam" id="PF18073">
    <property type="entry name" value="Zn_ribbon_LapB"/>
    <property type="match status" value="1"/>
</dbReference>
<comment type="similarity">
    <text evidence="11 13">Belongs to the RecA family. RadA subfamily.</text>
</comment>
<dbReference type="Pfam" id="PF13541">
    <property type="entry name" value="ChlI"/>
    <property type="match status" value="1"/>
</dbReference>
<dbReference type="InterPro" id="IPR041166">
    <property type="entry name" value="Rubredoxin_2"/>
</dbReference>
<evidence type="ECO:0000256" key="12">
    <source>
        <dbReference type="NCBIfam" id="TIGR00416"/>
    </source>
</evidence>
<dbReference type="Gene3D" id="3.30.230.10">
    <property type="match status" value="1"/>
</dbReference>
<dbReference type="GO" id="GO:0008270">
    <property type="term" value="F:zinc ion binding"/>
    <property type="evidence" value="ECO:0007669"/>
    <property type="project" value="UniProtKB-KW"/>
</dbReference>
<keyword evidence="9 11" id="KW-0238">DNA-binding</keyword>
<evidence type="ECO:0000256" key="4">
    <source>
        <dbReference type="ARBA" id="ARBA00022771"/>
    </source>
</evidence>
<dbReference type="STRING" id="1817772.A2527_06720"/>
<dbReference type="InterPro" id="IPR003593">
    <property type="entry name" value="AAA+_ATPase"/>
</dbReference>
<dbReference type="NCBIfam" id="TIGR00416">
    <property type="entry name" value="sms"/>
    <property type="match status" value="1"/>
</dbReference>
<dbReference type="PROSITE" id="PS50162">
    <property type="entry name" value="RECA_2"/>
    <property type="match status" value="1"/>
</dbReference>
<dbReference type="GO" id="GO:0000725">
    <property type="term" value="P:recombinational repair"/>
    <property type="evidence" value="ECO:0007669"/>
    <property type="project" value="UniProtKB-UniRule"/>
</dbReference>
<comment type="function">
    <text evidence="11">Plays a role in repairing double-strand DNA breaks, probably involving stabilizing or processing branched DNA or blocked replication forks.</text>
</comment>
<evidence type="ECO:0000256" key="13">
    <source>
        <dbReference type="RuleBase" id="RU003555"/>
    </source>
</evidence>
<organism evidence="15 16">
    <name type="scientific">Candidatus Lambdaproteobacteria bacterium RIFOXYD2_FULL_50_16</name>
    <dbReference type="NCBI Taxonomy" id="1817772"/>
    <lineage>
        <taxon>Bacteria</taxon>
        <taxon>Pseudomonadati</taxon>
        <taxon>Pseudomonadota</taxon>
        <taxon>Candidatus Lambdaproteobacteria</taxon>
    </lineage>
</organism>
<feature type="region of interest" description="Lon-protease-like" evidence="11">
    <location>
        <begin position="351"/>
        <end position="457"/>
    </location>
</feature>
<evidence type="ECO:0000256" key="7">
    <source>
        <dbReference type="ARBA" id="ARBA00022840"/>
    </source>
</evidence>
<dbReference type="PANTHER" id="PTHR32472:SF10">
    <property type="entry name" value="DNA REPAIR PROTEIN RADA-LIKE PROTEIN"/>
    <property type="match status" value="1"/>
</dbReference>
<comment type="caution">
    <text evidence="15">The sequence shown here is derived from an EMBL/GenBank/DDBJ whole genome shotgun (WGS) entry which is preliminary data.</text>
</comment>
<gene>
    <name evidence="11" type="primary">radA</name>
    <name evidence="15" type="ORF">A2527_06720</name>
</gene>
<evidence type="ECO:0000256" key="3">
    <source>
        <dbReference type="ARBA" id="ARBA00022763"/>
    </source>
</evidence>
<name>A0A1F6GBP0_9PROT</name>
<comment type="domain">
    <text evidence="11">The middle region has homology to RecA with ATPase motifs including the RadA KNRFG motif, while the C-terminus is homologous to Lon protease.</text>
</comment>
<feature type="short sequence motif" description="RadA KNRFG motif" evidence="11">
    <location>
        <begin position="252"/>
        <end position="256"/>
    </location>
</feature>
<dbReference type="SMART" id="SM00382">
    <property type="entry name" value="AAA"/>
    <property type="match status" value="1"/>
</dbReference>
<dbReference type="GO" id="GO:0140664">
    <property type="term" value="F:ATP-dependent DNA damage sensor activity"/>
    <property type="evidence" value="ECO:0007669"/>
    <property type="project" value="InterPro"/>
</dbReference>
<comment type="function">
    <text evidence="13">DNA-dependent ATPase involved in processing of recombination intermediates, plays a role in repairing DNA breaks. Stimulates the branch migration of RecA-mediated strand transfer reactions, allowing the 3' invading strand to extend heteroduplex DNA faster. Binds ssDNA in the presence of ADP but not other nucleotides, has ATPase activity that is stimulated by ssDNA and various branched DNA structures, but inhibited by SSB. Does not have RecA's homology-searching function.</text>
</comment>
<evidence type="ECO:0000256" key="6">
    <source>
        <dbReference type="ARBA" id="ARBA00022833"/>
    </source>
</evidence>
<dbReference type="SUPFAM" id="SSF54211">
    <property type="entry name" value="Ribosomal protein S5 domain 2-like"/>
    <property type="match status" value="1"/>
</dbReference>
<dbReference type="HAMAP" id="MF_01498">
    <property type="entry name" value="RadA_bact"/>
    <property type="match status" value="1"/>
</dbReference>
<keyword evidence="5" id="KW-0378">Hydrolase</keyword>
<feature type="binding site" evidence="11">
    <location>
        <begin position="96"/>
        <end position="103"/>
    </location>
    <ligand>
        <name>ATP</name>
        <dbReference type="ChEBI" id="CHEBI:30616"/>
    </ligand>
</feature>
<dbReference type="CDD" id="cd01121">
    <property type="entry name" value="RadA_SMS_N"/>
    <property type="match status" value="1"/>
</dbReference>
<proteinExistence type="inferred from homology"/>
<dbReference type="PRINTS" id="PR01874">
    <property type="entry name" value="DNAREPAIRADA"/>
</dbReference>
<dbReference type="GO" id="GO:0005524">
    <property type="term" value="F:ATP binding"/>
    <property type="evidence" value="ECO:0007669"/>
    <property type="project" value="UniProtKB-UniRule"/>
</dbReference>
<evidence type="ECO:0000256" key="8">
    <source>
        <dbReference type="ARBA" id="ARBA00023016"/>
    </source>
</evidence>
<evidence type="ECO:0000313" key="15">
    <source>
        <dbReference type="EMBL" id="OGG95518.1"/>
    </source>
</evidence>
<sequence>MSKTVKKFVCEKCGQEHLQWSGRCTACGTWNSLVEESKVASPKGRQTSWLGERAPISKLGEIDSSSMGERWQTGVAEFDRVIGGGVLPGSFGLLGGTPGVGKSTLILQLMARIASLGKEVLYISGEESAGQIKERANRLAVDQSQIQVLCESNLEEILGHLERERPQFVVVDSIQTLFSVEFPASPGSVTQVRESAALLMRFAKAKGAAVMLIGHVTKDGTIAGPKTLEHMVDYVLYLEGVGEPGRLLRSVKNRFGNLSEIGLFKMTPKGLAELANPNQLFLEQFHWGKPGMAIFANFEGSRTLFMEVQVLVGDTEQRQPARMAVGLERNRLQVMVAVMEKHLGLDLSGNDVYLNLAGGFRVGETAIDMAVVAALLSSHLNKPLPERSVFAGELALTGEFRVVPGLEERASEAERCGFTKFYLPQRALARLEKKGVRLEMVGIDTLDQLMRQVAETL</sequence>
<keyword evidence="6 13" id="KW-0862">Zinc</keyword>
<keyword evidence="7 11" id="KW-0067">ATP-binding</keyword>
<dbReference type="GO" id="GO:0005829">
    <property type="term" value="C:cytosol"/>
    <property type="evidence" value="ECO:0007669"/>
    <property type="project" value="TreeGrafter"/>
</dbReference>
<evidence type="ECO:0000256" key="1">
    <source>
        <dbReference type="ARBA" id="ARBA00022723"/>
    </source>
</evidence>
<dbReference type="GO" id="GO:0003684">
    <property type="term" value="F:damaged DNA binding"/>
    <property type="evidence" value="ECO:0007669"/>
    <property type="project" value="InterPro"/>
</dbReference>